<keyword evidence="1" id="KW-0677">Repeat</keyword>
<name>A0ABQ9LSQ3_HEVBR</name>
<dbReference type="PANTHER" id="PTHR47926:SF481">
    <property type="entry name" value="TETRATRICOPEPTIDE-LIKE HELICAL DOMAIN SUPERFAMILY"/>
    <property type="match status" value="1"/>
</dbReference>
<dbReference type="PROSITE" id="PS51375">
    <property type="entry name" value="PPR"/>
    <property type="match status" value="7"/>
</dbReference>
<dbReference type="Gene3D" id="1.25.40.10">
    <property type="entry name" value="Tetratricopeptide repeat domain"/>
    <property type="match status" value="6"/>
</dbReference>
<keyword evidence="4" id="KW-1185">Reference proteome</keyword>
<evidence type="ECO:0000313" key="3">
    <source>
        <dbReference type="EMBL" id="KAJ9171032.1"/>
    </source>
</evidence>
<accession>A0ABQ9LSQ3</accession>
<feature type="repeat" description="PPR" evidence="2">
    <location>
        <begin position="296"/>
        <end position="330"/>
    </location>
</feature>
<dbReference type="InterPro" id="IPR046960">
    <property type="entry name" value="PPR_At4g14850-like_plant"/>
</dbReference>
<proteinExistence type="predicted"/>
<sequence>MLDPDSSACCYGGFRHIHDHRVLACILKSCAALSSIKWGKALHSSILKIGHLSSHDVLKVLLNMYAKCGALSDCKKLFGEVGYCDHDPVFWNILLSGFAGSRNYDAEALRLFNRMHVSNEVKPSSVTAAIILPVCARMRDIYAGKCVHCYMIKVGMETHTLVGNSLVSMYAKCGLVHNDAYVAFDSINDKDVISWNAIIAGFSENKLMDNAFRLFILMLKSKIKPNHATIANILPVCASLDRNIAYCFGKEIHCYALRHNELLADVSVCNALVSFYLIVGWVKEAELLFQRMELKDLISWNAIISGYAFNGEWSKALELFQELLSSEMSGPDSVTLVSILPACAQLKNLKVGREIHSYVLRHPYLCQDTSIGNALVSFYAKCDSIEAAYHTFLMISNKDLISWNSMLDAFAESGHNIKFLELLHWMLKEGIRPDSITILTILHFCAYLLKVDKVKETHCYSLRHGLLLSDVEPTTRNAVLDTYAKCGNIEYAFKVFESLSNNRNLVTFNSMISGYVKCGLYDDACMIFNKMTATDLTTWNLMIRGYAENDCPDQAFSLFHQLQARGMKPDAVTIMSLLPACAQIALVHLVKQCHGYVVRACFDDVHLEGALLDLYAKCGCIGYASKLFQSNTGRDLVIFTAMVGGYAMHGMGVEALGIFSHMLELGTKPDHIIITAVLSACRHAGLVDEGLKIFYSIEKLHGMSPTMEQYSCVVDLLARGGRIHDAYSFVTGMPIEANANVWGTLLSACRMYHEVELGRAVAEHLFKIEAKNTGNYVLLSNLFAADARWDEVMEIRKLMKMRYLKKPAGCSWIEVERRKNVFVAGDSSHPQRSNIYTILSTLDLQIKESFQLNQQPRSHLSQCCK</sequence>
<dbReference type="Proteomes" id="UP001174677">
    <property type="component" value="Chromosome 10"/>
</dbReference>
<reference evidence="3 4" key="1">
    <citation type="journal article" date="2023" name="Plant Biotechnol. J.">
        <title>Chromosome-level wild Hevea brasiliensis genome provides new tools for genomic-assisted breeding and valuable loci to elevate rubber yield.</title>
        <authorList>
            <person name="Cheng H."/>
            <person name="Song X."/>
            <person name="Hu Y."/>
            <person name="Wu T."/>
            <person name="Yang Q."/>
            <person name="An Z."/>
            <person name="Feng S."/>
            <person name="Deng Z."/>
            <person name="Wu W."/>
            <person name="Zeng X."/>
            <person name="Tu M."/>
            <person name="Wang X."/>
            <person name="Huang H."/>
        </authorList>
    </citation>
    <scope>NUCLEOTIDE SEQUENCE [LARGE SCALE GENOMIC DNA]</scope>
    <source>
        <strain evidence="3">MT/VB/25A 57/8</strain>
    </source>
</reference>
<feature type="repeat" description="PPR" evidence="2">
    <location>
        <begin position="399"/>
        <end position="433"/>
    </location>
</feature>
<dbReference type="NCBIfam" id="TIGR00756">
    <property type="entry name" value="PPR"/>
    <property type="match status" value="6"/>
</dbReference>
<dbReference type="InterPro" id="IPR046848">
    <property type="entry name" value="E_motif"/>
</dbReference>
<feature type="repeat" description="PPR" evidence="2">
    <location>
        <begin position="87"/>
        <end position="122"/>
    </location>
</feature>
<feature type="repeat" description="PPR" evidence="2">
    <location>
        <begin position="504"/>
        <end position="534"/>
    </location>
</feature>
<evidence type="ECO:0000256" key="2">
    <source>
        <dbReference type="PROSITE-ProRule" id="PRU00708"/>
    </source>
</evidence>
<feature type="repeat" description="PPR" evidence="2">
    <location>
        <begin position="535"/>
        <end position="569"/>
    </location>
</feature>
<feature type="repeat" description="PPR" evidence="2">
    <location>
        <begin position="191"/>
        <end position="225"/>
    </location>
</feature>
<protein>
    <recommendedName>
        <fullName evidence="5">DYW domain-containing protein</fullName>
    </recommendedName>
</protein>
<dbReference type="Pfam" id="PF01535">
    <property type="entry name" value="PPR"/>
    <property type="match status" value="6"/>
</dbReference>
<comment type="caution">
    <text evidence="3">The sequence shown here is derived from an EMBL/GenBank/DDBJ whole genome shotgun (WGS) entry which is preliminary data.</text>
</comment>
<dbReference type="InterPro" id="IPR002885">
    <property type="entry name" value="PPR_rpt"/>
</dbReference>
<dbReference type="PANTHER" id="PTHR47926">
    <property type="entry name" value="PENTATRICOPEPTIDE REPEAT-CONTAINING PROTEIN"/>
    <property type="match status" value="1"/>
</dbReference>
<dbReference type="InterPro" id="IPR011990">
    <property type="entry name" value="TPR-like_helical_dom_sf"/>
</dbReference>
<dbReference type="Pfam" id="PF20431">
    <property type="entry name" value="E_motif"/>
    <property type="match status" value="1"/>
</dbReference>
<dbReference type="Pfam" id="PF13041">
    <property type="entry name" value="PPR_2"/>
    <property type="match status" value="3"/>
</dbReference>
<gene>
    <name evidence="3" type="ORF">P3X46_019085</name>
</gene>
<evidence type="ECO:0000313" key="4">
    <source>
        <dbReference type="Proteomes" id="UP001174677"/>
    </source>
</evidence>
<evidence type="ECO:0008006" key="5">
    <source>
        <dbReference type="Google" id="ProtNLM"/>
    </source>
</evidence>
<evidence type="ECO:0000256" key="1">
    <source>
        <dbReference type="ARBA" id="ARBA00022737"/>
    </source>
</evidence>
<feature type="repeat" description="PPR" evidence="2">
    <location>
        <begin position="635"/>
        <end position="669"/>
    </location>
</feature>
<dbReference type="EMBL" id="JARPOI010000010">
    <property type="protein sequence ID" value="KAJ9171032.1"/>
    <property type="molecule type" value="Genomic_DNA"/>
</dbReference>
<organism evidence="3 4">
    <name type="scientific">Hevea brasiliensis</name>
    <name type="common">Para rubber tree</name>
    <name type="synonym">Siphonia brasiliensis</name>
    <dbReference type="NCBI Taxonomy" id="3981"/>
    <lineage>
        <taxon>Eukaryota</taxon>
        <taxon>Viridiplantae</taxon>
        <taxon>Streptophyta</taxon>
        <taxon>Embryophyta</taxon>
        <taxon>Tracheophyta</taxon>
        <taxon>Spermatophyta</taxon>
        <taxon>Magnoliopsida</taxon>
        <taxon>eudicotyledons</taxon>
        <taxon>Gunneridae</taxon>
        <taxon>Pentapetalae</taxon>
        <taxon>rosids</taxon>
        <taxon>fabids</taxon>
        <taxon>Malpighiales</taxon>
        <taxon>Euphorbiaceae</taxon>
        <taxon>Crotonoideae</taxon>
        <taxon>Micrandreae</taxon>
        <taxon>Hevea</taxon>
    </lineage>
</organism>